<dbReference type="Gene3D" id="3.40.50.620">
    <property type="entry name" value="HUPs"/>
    <property type="match status" value="1"/>
</dbReference>
<keyword evidence="1" id="KW-0028">Amino-acid biosynthesis</keyword>
<dbReference type="GO" id="GO:0006529">
    <property type="term" value="P:asparagine biosynthetic process"/>
    <property type="evidence" value="ECO:0007669"/>
    <property type="project" value="UniProtKB-KW"/>
</dbReference>
<dbReference type="Pfam" id="PF00733">
    <property type="entry name" value="Asn_synthase"/>
    <property type="match status" value="2"/>
</dbReference>
<dbReference type="InterPro" id="IPR029055">
    <property type="entry name" value="Ntn_hydrolases_N"/>
</dbReference>
<keyword evidence="6" id="KW-1185">Reference proteome</keyword>
<accession>A0A1G4M921</accession>
<dbReference type="InterPro" id="IPR001962">
    <property type="entry name" value="Asn_synthase"/>
</dbReference>
<evidence type="ECO:0000256" key="3">
    <source>
        <dbReference type="ARBA" id="ARBA00022962"/>
    </source>
</evidence>
<dbReference type="PROSITE" id="PS51278">
    <property type="entry name" value="GATASE_TYPE_2"/>
    <property type="match status" value="1"/>
</dbReference>
<keyword evidence="3" id="KW-0315">Glutamine amidotransferase</keyword>
<keyword evidence="2" id="KW-0061">Asparagine biosynthesis</keyword>
<dbReference type="InterPro" id="IPR017932">
    <property type="entry name" value="GATase_2_dom"/>
</dbReference>
<dbReference type="InterPro" id="IPR051857">
    <property type="entry name" value="Asn_synthetase_domain"/>
</dbReference>
<dbReference type="Pfam" id="PF13537">
    <property type="entry name" value="GATase_7"/>
    <property type="match status" value="1"/>
</dbReference>
<dbReference type="Proteomes" id="UP000190831">
    <property type="component" value="Chromosome B"/>
</dbReference>
<dbReference type="PANTHER" id="PTHR45937:SF1">
    <property type="entry name" value="ASPARAGINE SYNTHETASE DOMAIN-CONTAINING PROTEIN 1"/>
    <property type="match status" value="1"/>
</dbReference>
<evidence type="ECO:0000313" key="6">
    <source>
        <dbReference type="Proteomes" id="UP000190831"/>
    </source>
</evidence>
<evidence type="ECO:0000259" key="4">
    <source>
        <dbReference type="PROSITE" id="PS51278"/>
    </source>
</evidence>
<reference evidence="6" key="1">
    <citation type="submission" date="2016-03" db="EMBL/GenBank/DDBJ databases">
        <authorList>
            <person name="Devillers H."/>
        </authorList>
    </citation>
    <scope>NUCLEOTIDE SEQUENCE [LARGE SCALE GENOMIC DNA]</scope>
</reference>
<organism evidence="5 6">
    <name type="scientific">Lachancea fermentati</name>
    <name type="common">Zygosaccharomyces fermentati</name>
    <dbReference type="NCBI Taxonomy" id="4955"/>
    <lineage>
        <taxon>Eukaryota</taxon>
        <taxon>Fungi</taxon>
        <taxon>Dikarya</taxon>
        <taxon>Ascomycota</taxon>
        <taxon>Saccharomycotina</taxon>
        <taxon>Saccharomycetes</taxon>
        <taxon>Saccharomycetales</taxon>
        <taxon>Saccharomycetaceae</taxon>
        <taxon>Lachancea</taxon>
    </lineage>
</organism>
<protein>
    <submittedName>
        <fullName evidence="5">LAFE_0B12486g1_1</fullName>
    </submittedName>
</protein>
<sequence>MCGILFHYSTSGESIDQSFTEFSEDELKCGVNRFTRGNSSVFNRLVPYTAERGPNYASFRHSSEHGISWFSSVLSIRQPLTKQSIDCGDKYVVQYNGELYNQDITDNDTHYLVKALNSGTHVIDVIRSLYGEFAYTIYDKMHQKLYFGRDSVGRRSLSYKLDPDNGELFVASVSGNVQGFQNCKAGIIYIFDTNSKSLLMNQQIDTLQYSVSSTIDNSTESLISNCDALNSVLREAVRQRVRSIQPVHNENNSICILFSGGLDCSVITALICQELQLFGRKVDIELLNVGFENPRTGLQPADVPDRKLAFSSALKLQELFPTQAIKLIEIDVSYEQFLLQRPKIIDLIFPKRTEMDLSIAAAFYFASRGEGFVTKSDGLRVPYKRHGVVLFSGLGADELYGGYHKLDNKTIEELVKELASQISNIHDRNLNRDDKVIASNGVEVRYPFLDDNVIRLSTQLPINYKFKKMILRELARTKLALGEISEEPKRAIQFGAKSAKMTKNGNKHGTDLL</sequence>
<evidence type="ECO:0000313" key="5">
    <source>
        <dbReference type="EMBL" id="SCW00238.1"/>
    </source>
</evidence>
<dbReference type="AlphaFoldDB" id="A0A1G4M921"/>
<feature type="domain" description="Glutamine amidotransferase type-2" evidence="4">
    <location>
        <begin position="2"/>
        <end position="218"/>
    </location>
</feature>
<dbReference type="CDD" id="cd01991">
    <property type="entry name" value="Asn_synthase_B_C"/>
    <property type="match status" value="1"/>
</dbReference>
<dbReference type="GO" id="GO:0004066">
    <property type="term" value="F:asparagine synthase (glutamine-hydrolyzing) activity"/>
    <property type="evidence" value="ECO:0007669"/>
    <property type="project" value="InterPro"/>
</dbReference>
<gene>
    <name evidence="5" type="ORF">LAFE_0B12486G</name>
</gene>
<dbReference type="OMA" id="SVYESCP"/>
<dbReference type="EMBL" id="LT598489">
    <property type="protein sequence ID" value="SCW00238.1"/>
    <property type="molecule type" value="Genomic_DNA"/>
</dbReference>
<proteinExistence type="predicted"/>
<dbReference type="InterPro" id="IPR014729">
    <property type="entry name" value="Rossmann-like_a/b/a_fold"/>
</dbReference>
<dbReference type="PANTHER" id="PTHR45937">
    <property type="entry name" value="ASPARAGINE SYNTHETASE DOMAIN-CONTAINING PROTEIN 1"/>
    <property type="match status" value="1"/>
</dbReference>
<dbReference type="OrthoDB" id="10252281at2759"/>
<dbReference type="SUPFAM" id="SSF52402">
    <property type="entry name" value="Adenine nucleotide alpha hydrolases-like"/>
    <property type="match status" value="1"/>
</dbReference>
<name>A0A1G4M921_LACFM</name>
<evidence type="ECO:0000256" key="2">
    <source>
        <dbReference type="ARBA" id="ARBA00022888"/>
    </source>
</evidence>
<dbReference type="SUPFAM" id="SSF56235">
    <property type="entry name" value="N-terminal nucleophile aminohydrolases (Ntn hydrolases)"/>
    <property type="match status" value="1"/>
</dbReference>
<dbReference type="Gene3D" id="3.60.20.10">
    <property type="entry name" value="Glutamine Phosphoribosylpyrophosphate, subunit 1, domain 1"/>
    <property type="match status" value="1"/>
</dbReference>
<dbReference type="STRING" id="4955.A0A1G4M921"/>
<evidence type="ECO:0000256" key="1">
    <source>
        <dbReference type="ARBA" id="ARBA00022605"/>
    </source>
</evidence>